<dbReference type="Proteomes" id="UP000377595">
    <property type="component" value="Unassembled WGS sequence"/>
</dbReference>
<dbReference type="EMBL" id="BLAF01000013">
    <property type="protein sequence ID" value="GES19722.1"/>
    <property type="molecule type" value="Genomic_DNA"/>
</dbReference>
<proteinExistence type="predicted"/>
<reference evidence="1 2" key="1">
    <citation type="submission" date="2019-10" db="EMBL/GenBank/DDBJ databases">
        <title>Whole genome shotgun sequence of Acrocarpospora pleiomorpha NBRC 16267.</title>
        <authorList>
            <person name="Ichikawa N."/>
            <person name="Kimura A."/>
            <person name="Kitahashi Y."/>
            <person name="Komaki H."/>
            <person name="Oguchi A."/>
        </authorList>
    </citation>
    <scope>NUCLEOTIDE SEQUENCE [LARGE SCALE GENOMIC DNA]</scope>
    <source>
        <strain evidence="1 2">NBRC 16267</strain>
    </source>
</reference>
<name>A0A5M3XG42_9ACTN</name>
<accession>A0A5M3XG42</accession>
<protein>
    <submittedName>
        <fullName evidence="1">Uncharacterized protein</fullName>
    </submittedName>
</protein>
<organism evidence="1 2">
    <name type="scientific">Acrocarpospora pleiomorpha</name>
    <dbReference type="NCBI Taxonomy" id="90975"/>
    <lineage>
        <taxon>Bacteria</taxon>
        <taxon>Bacillati</taxon>
        <taxon>Actinomycetota</taxon>
        <taxon>Actinomycetes</taxon>
        <taxon>Streptosporangiales</taxon>
        <taxon>Streptosporangiaceae</taxon>
        <taxon>Acrocarpospora</taxon>
    </lineage>
</organism>
<evidence type="ECO:0000313" key="2">
    <source>
        <dbReference type="Proteomes" id="UP000377595"/>
    </source>
</evidence>
<keyword evidence="2" id="KW-1185">Reference proteome</keyword>
<evidence type="ECO:0000313" key="1">
    <source>
        <dbReference type="EMBL" id="GES19722.1"/>
    </source>
</evidence>
<dbReference type="AlphaFoldDB" id="A0A5M3XG42"/>
<dbReference type="RefSeq" id="WP_155344788.1">
    <property type="nucleotide sequence ID" value="NZ_BAAAHM010000028.1"/>
</dbReference>
<comment type="caution">
    <text evidence="1">The sequence shown here is derived from an EMBL/GenBank/DDBJ whole genome shotgun (WGS) entry which is preliminary data.</text>
</comment>
<gene>
    <name evidence="1" type="ORF">Aple_026180</name>
</gene>
<sequence>MTTISPKFKYLTLSYQQTQAPFRPSVQAVLRRRRGFTEQWMRRTGDPQLATYRQLIDAA</sequence>